<dbReference type="Proteomes" id="UP000076442">
    <property type="component" value="Unassembled WGS sequence"/>
</dbReference>
<reference evidence="2 6" key="1">
    <citation type="submission" date="2014-12" db="EMBL/GenBank/DDBJ databases">
        <title>Comparative genome analysis of Bacillus coagulans HM-08, Clostridium butyricum HM-68, Bacillus subtilis HM-66 and Bacillus licheniformis BL-09.</title>
        <authorList>
            <person name="Zhang H."/>
        </authorList>
    </citation>
    <scope>NUCLEOTIDE SEQUENCE [LARGE SCALE GENOMIC DNA]</scope>
    <source>
        <strain evidence="2 6">HM-66</strain>
    </source>
</reference>
<evidence type="ECO:0000313" key="4">
    <source>
        <dbReference type="EMBL" id="MBO3794681.1"/>
    </source>
</evidence>
<keyword evidence="1" id="KW-0472">Membrane</keyword>
<dbReference type="EMBL" id="LJZV01000003">
    <property type="protein sequence ID" value="KZD94181.1"/>
    <property type="molecule type" value="Genomic_DNA"/>
</dbReference>
<dbReference type="EMBL" id="JAGFPW010000007">
    <property type="protein sequence ID" value="MBO3794681.1"/>
    <property type="molecule type" value="Genomic_DNA"/>
</dbReference>
<organism evidence="2 6">
    <name type="scientific">Bacillus subtilis</name>
    <dbReference type="NCBI Taxonomy" id="1423"/>
    <lineage>
        <taxon>Bacteria</taxon>
        <taxon>Bacillati</taxon>
        <taxon>Bacillota</taxon>
        <taxon>Bacilli</taxon>
        <taxon>Bacillales</taxon>
        <taxon>Bacillaceae</taxon>
        <taxon>Bacillus</taxon>
    </lineage>
</organism>
<dbReference type="EMBL" id="JXBC01000004">
    <property type="protein sequence ID" value="KIU10814.1"/>
    <property type="molecule type" value="Genomic_DNA"/>
</dbReference>
<keyword evidence="1" id="KW-1133">Transmembrane helix</keyword>
<dbReference type="Proteomes" id="UP000665181">
    <property type="component" value="Unassembled WGS sequence"/>
</dbReference>
<dbReference type="RefSeq" id="WP_015715273.1">
    <property type="nucleotide sequence ID" value="NZ_CAJNPP010000004.1"/>
</dbReference>
<name>A0A0C3KLT5_BACIU</name>
<reference evidence="4" key="3">
    <citation type="submission" date="2021-03" db="EMBL/GenBank/DDBJ databases">
        <title>Isolation of Bacillus subtilis from fermented food sample.</title>
        <authorList>
            <person name="Lakshmanan V."/>
            <person name="Athira K."/>
            <person name="Rajagopal K."/>
        </authorList>
    </citation>
    <scope>NUCLEOTIDE SEQUENCE</scope>
    <source>
        <strain evidence="4">S1</strain>
    </source>
</reference>
<feature type="transmembrane region" description="Helical" evidence="1">
    <location>
        <begin position="172"/>
        <end position="192"/>
    </location>
</feature>
<evidence type="ECO:0000313" key="7">
    <source>
        <dbReference type="Proteomes" id="UP000076442"/>
    </source>
</evidence>
<dbReference type="PATRIC" id="fig|1423.134.peg.2564"/>
<dbReference type="Proteomes" id="UP000032247">
    <property type="component" value="Unassembled WGS sequence"/>
</dbReference>
<protein>
    <submittedName>
        <fullName evidence="3 4">ABC transporter permease</fullName>
    </submittedName>
    <submittedName>
        <fullName evidence="2">Efflux ABC transporter permease</fullName>
    </submittedName>
</protein>
<dbReference type="Proteomes" id="UP001214898">
    <property type="component" value="Chromosome"/>
</dbReference>
<dbReference type="PANTHER" id="PTHR37305">
    <property type="entry name" value="INTEGRAL MEMBRANE PROTEIN-RELATED"/>
    <property type="match status" value="1"/>
</dbReference>
<feature type="transmembrane region" description="Helical" evidence="1">
    <location>
        <begin position="99"/>
        <end position="127"/>
    </location>
</feature>
<dbReference type="STRING" id="483913.AN935_02335"/>
<accession>A0A0C3KLT5</accession>
<evidence type="ECO:0000256" key="1">
    <source>
        <dbReference type="SAM" id="Phobius"/>
    </source>
</evidence>
<dbReference type="PANTHER" id="PTHR37305:SF1">
    <property type="entry name" value="MEMBRANE PROTEIN"/>
    <property type="match status" value="1"/>
</dbReference>
<sequence>MSKLIWNEHMKLFNRKVTLVSLILMAVFQFFMALIIKRIVISAGTDENFIGYLSYTPSLNILLQALTIVIAATIVSMEFDKKTIKFLLIRPVKRQKVFWSKLITVVMVSFYLYLAYYILALLFGLVFFGTSVTAESKTLLVNTLALIGSNWLEAVMMGLFGLLCSSLFRNSAVAVVVSFVVLYGASTLVQLMKLFENKWGSFLLFANTDFTQYRSGETALFSGMTPLFSIGILIIHAIFFIVVGWWCFCKRDVRV</sequence>
<evidence type="ECO:0000313" key="6">
    <source>
        <dbReference type="Proteomes" id="UP000032247"/>
    </source>
</evidence>
<reference evidence="3 7" key="2">
    <citation type="submission" date="2015-09" db="EMBL/GenBank/DDBJ databases">
        <title>Spore heat resistance.</title>
        <authorList>
            <person name="Boekhorst J."/>
            <person name="Berendsen E.M."/>
            <person name="Wells-Bennik M.H."/>
            <person name="Kuipers O.P."/>
        </authorList>
    </citation>
    <scope>NUCLEOTIDE SEQUENCE [LARGE SCALE GENOMIC DNA]</scope>
    <source>
        <strain evidence="3 7">B4122</strain>
    </source>
</reference>
<feature type="transmembrane region" description="Helical" evidence="1">
    <location>
        <begin position="227"/>
        <end position="248"/>
    </location>
</feature>
<feature type="transmembrane region" description="Helical" evidence="1">
    <location>
        <begin position="61"/>
        <end position="79"/>
    </location>
</feature>
<dbReference type="AlphaFoldDB" id="A0A0C3KLT5"/>
<proteinExistence type="predicted"/>
<gene>
    <name evidence="5" type="primary">ydbK</name>
    <name evidence="3" type="ORF">B4122_0877</name>
    <name evidence="4" type="ORF">J5227_10210</name>
    <name evidence="5" type="ORF">P5633_01065</name>
    <name evidence="2" type="ORF">SC09_Contig25orf00660</name>
</gene>
<feature type="transmembrane region" description="Helical" evidence="1">
    <location>
        <begin position="20"/>
        <end position="41"/>
    </location>
</feature>
<evidence type="ECO:0000313" key="3">
    <source>
        <dbReference type="EMBL" id="KZD94181.1"/>
    </source>
</evidence>
<feature type="transmembrane region" description="Helical" evidence="1">
    <location>
        <begin position="139"/>
        <end position="160"/>
    </location>
</feature>
<evidence type="ECO:0000313" key="2">
    <source>
        <dbReference type="EMBL" id="KIU10814.1"/>
    </source>
</evidence>
<dbReference type="EMBL" id="CP120576">
    <property type="protein sequence ID" value="WEY84943.1"/>
    <property type="molecule type" value="Genomic_DNA"/>
</dbReference>
<reference evidence="5" key="4">
    <citation type="submission" date="2023-03" db="EMBL/GenBank/DDBJ databases">
        <title>Complete genome sequences of 52 Bacillus and Priestia strains isolated from West-African fermentations and 26 reference strains from the DSMZ collection.</title>
        <authorList>
            <person name="Wiedenbein E.S."/>
            <person name="Canoy T.S."/>
            <person name="Hui Y."/>
            <person name="Parkouda C."/>
            <person name="Dawende C."/>
            <person name="Ametefe E."/>
            <person name="Jespersen L."/>
            <person name="Nielsen D.S."/>
        </authorList>
    </citation>
    <scope>NUCLEOTIDE SEQUENCE</scope>
    <source>
        <strain evidence="5">PRO56</strain>
    </source>
</reference>
<dbReference type="Pfam" id="PF12730">
    <property type="entry name" value="ABC2_membrane_4"/>
    <property type="match status" value="1"/>
</dbReference>
<evidence type="ECO:0000313" key="5">
    <source>
        <dbReference type="EMBL" id="WEY84943.1"/>
    </source>
</evidence>
<keyword evidence="1" id="KW-0812">Transmembrane</keyword>